<keyword evidence="1" id="KW-0472">Membrane</keyword>
<name>A0A0G1GML1_9BACT</name>
<dbReference type="PANTHER" id="PTHR36305">
    <property type="entry name" value="PHOSPHATIDYLGLYCEROPHOSPHATASE A"/>
    <property type="match status" value="1"/>
</dbReference>
<comment type="caution">
    <text evidence="3">The sequence shown here is derived from an EMBL/GenBank/DDBJ whole genome shotgun (WGS) entry which is preliminary data.</text>
</comment>
<gene>
    <name evidence="3" type="ORF">UW23_C0011G0007</name>
</gene>
<evidence type="ECO:0000313" key="3">
    <source>
        <dbReference type="EMBL" id="KKT35770.1"/>
    </source>
</evidence>
<dbReference type="CDD" id="cd06971">
    <property type="entry name" value="PgpA"/>
    <property type="match status" value="1"/>
</dbReference>
<sequence>MTDLPKKNKFLVKTILSLFGIGIIPFSPGTFASAATAIGWYYLLPSFSKYPLLPIFLALILIPTYFISVKLISLYLKPPIDKSWIVIDELFGMIISLLPTIFLHSPVFILIAFICFRFFDIVKPSYIKKIDALHTPGSVVLDDVVAGVYSATSVILISLFYL</sequence>
<dbReference type="GO" id="GO:0006629">
    <property type="term" value="P:lipid metabolic process"/>
    <property type="evidence" value="ECO:0007669"/>
    <property type="project" value="InterPro"/>
</dbReference>
<dbReference type="GO" id="GO:0008962">
    <property type="term" value="F:phosphatidylglycerophosphatase activity"/>
    <property type="evidence" value="ECO:0007669"/>
    <property type="project" value="InterPro"/>
</dbReference>
<dbReference type="Proteomes" id="UP000034069">
    <property type="component" value="Unassembled WGS sequence"/>
</dbReference>
<keyword evidence="1" id="KW-1133">Transmembrane helix</keyword>
<reference evidence="3 4" key="1">
    <citation type="journal article" date="2015" name="Nature">
        <title>rRNA introns, odd ribosomes, and small enigmatic genomes across a large radiation of phyla.</title>
        <authorList>
            <person name="Brown C.T."/>
            <person name="Hug L.A."/>
            <person name="Thomas B.C."/>
            <person name="Sharon I."/>
            <person name="Castelle C.J."/>
            <person name="Singh A."/>
            <person name="Wilkins M.J."/>
            <person name="Williams K.H."/>
            <person name="Banfield J.F."/>
        </authorList>
    </citation>
    <scope>NUCLEOTIDE SEQUENCE [LARGE SCALE GENOMIC DNA]</scope>
</reference>
<feature type="transmembrane region" description="Helical" evidence="1">
    <location>
        <begin position="15"/>
        <end position="43"/>
    </location>
</feature>
<feature type="transmembrane region" description="Helical" evidence="1">
    <location>
        <begin position="97"/>
        <end position="119"/>
    </location>
</feature>
<keyword evidence="1" id="KW-0812">Transmembrane</keyword>
<dbReference type="PATRIC" id="fig|1618376.3.peg.370"/>
<evidence type="ECO:0000256" key="1">
    <source>
        <dbReference type="SAM" id="Phobius"/>
    </source>
</evidence>
<dbReference type="PIRSF" id="PIRSF006162">
    <property type="entry name" value="PgpA"/>
    <property type="match status" value="1"/>
</dbReference>
<dbReference type="Pfam" id="PF04608">
    <property type="entry name" value="PgpA"/>
    <property type="match status" value="1"/>
</dbReference>
<dbReference type="AlphaFoldDB" id="A0A0G1GML1"/>
<dbReference type="PANTHER" id="PTHR36305:SF1">
    <property type="entry name" value="PHOSPHATIDYLGLYCEROPHOSPHATASE A"/>
    <property type="match status" value="1"/>
</dbReference>
<dbReference type="EMBL" id="LCHN01000011">
    <property type="protein sequence ID" value="KKT35770.1"/>
    <property type="molecule type" value="Genomic_DNA"/>
</dbReference>
<accession>A0A0G1GML1</accession>
<feature type="domain" description="YutG/PgpA" evidence="2">
    <location>
        <begin position="15"/>
        <end position="157"/>
    </location>
</feature>
<proteinExistence type="predicted"/>
<organism evidence="3 4">
    <name type="scientific">Candidatus Collierbacteria bacterium GW2011_GWA1_44_12</name>
    <dbReference type="NCBI Taxonomy" id="1618376"/>
    <lineage>
        <taxon>Bacteria</taxon>
        <taxon>Candidatus Collieribacteriota</taxon>
    </lineage>
</organism>
<feature type="transmembrane region" description="Helical" evidence="1">
    <location>
        <begin position="55"/>
        <end position="76"/>
    </location>
</feature>
<evidence type="ECO:0000259" key="2">
    <source>
        <dbReference type="Pfam" id="PF04608"/>
    </source>
</evidence>
<dbReference type="SUPFAM" id="SSF101307">
    <property type="entry name" value="YutG-like"/>
    <property type="match status" value="1"/>
</dbReference>
<dbReference type="InterPro" id="IPR007686">
    <property type="entry name" value="YutG/PgpA"/>
</dbReference>
<dbReference type="InterPro" id="IPR036681">
    <property type="entry name" value="PgpA-like_sf"/>
</dbReference>
<evidence type="ECO:0000313" key="4">
    <source>
        <dbReference type="Proteomes" id="UP000034069"/>
    </source>
</evidence>
<feature type="transmembrane region" description="Helical" evidence="1">
    <location>
        <begin position="139"/>
        <end position="161"/>
    </location>
</feature>
<dbReference type="InterPro" id="IPR026037">
    <property type="entry name" value="PgpA"/>
</dbReference>
<protein>
    <submittedName>
        <fullName evidence="3">Phosphatidylglycerophosphatase A</fullName>
    </submittedName>
</protein>